<dbReference type="InterPro" id="IPR001279">
    <property type="entry name" value="Metallo-B-lactamas"/>
</dbReference>
<dbReference type="PANTHER" id="PTHR42951">
    <property type="entry name" value="METALLO-BETA-LACTAMASE DOMAIN-CONTAINING"/>
    <property type="match status" value="1"/>
</dbReference>
<gene>
    <name evidence="1" type="ORF">BST25_11790</name>
</gene>
<keyword evidence="1" id="KW-0378">Hydrolase</keyword>
<dbReference type="InterPro" id="IPR036866">
    <property type="entry name" value="RibonucZ/Hydroxyglut_hydro"/>
</dbReference>
<organism evidence="1 2">
    <name type="scientific">Mycobacterium heidelbergense</name>
    <dbReference type="NCBI Taxonomy" id="53376"/>
    <lineage>
        <taxon>Bacteria</taxon>
        <taxon>Bacillati</taxon>
        <taxon>Actinomycetota</taxon>
        <taxon>Actinomycetes</taxon>
        <taxon>Mycobacteriales</taxon>
        <taxon>Mycobacteriaceae</taxon>
        <taxon>Mycobacterium</taxon>
        <taxon>Mycobacterium simiae complex</taxon>
    </lineage>
</organism>
<dbReference type="AlphaFoldDB" id="A0A1X0DMT7"/>
<name>A0A1X0DMT7_MYCHE</name>
<dbReference type="RefSeq" id="WP_083074186.1">
    <property type="nucleotide sequence ID" value="NZ_AP022615.1"/>
</dbReference>
<dbReference type="SUPFAM" id="SSF56281">
    <property type="entry name" value="Metallo-hydrolase/oxidoreductase"/>
    <property type="match status" value="1"/>
</dbReference>
<evidence type="ECO:0000313" key="1">
    <source>
        <dbReference type="EMBL" id="ORA73698.1"/>
    </source>
</evidence>
<proteinExistence type="predicted"/>
<dbReference type="InterPro" id="IPR050855">
    <property type="entry name" value="NDM-1-like"/>
</dbReference>
<protein>
    <submittedName>
        <fullName evidence="1">MBL fold metallo-hydrolase</fullName>
    </submittedName>
</protein>
<dbReference type="Gene3D" id="3.60.15.10">
    <property type="entry name" value="Ribonuclease Z/Hydroxyacylglutathione hydrolase-like"/>
    <property type="match status" value="1"/>
</dbReference>
<dbReference type="EMBL" id="MVHR01000014">
    <property type="protein sequence ID" value="ORA73698.1"/>
    <property type="molecule type" value="Genomic_DNA"/>
</dbReference>
<dbReference type="CDD" id="cd07721">
    <property type="entry name" value="yflN-like_MBL-fold"/>
    <property type="match status" value="1"/>
</dbReference>
<dbReference type="Pfam" id="PF00753">
    <property type="entry name" value="Lactamase_B"/>
    <property type="match status" value="1"/>
</dbReference>
<dbReference type="PANTHER" id="PTHR42951:SF14">
    <property type="entry name" value="METALLO-BETA-LACTAMASE SUPERFAMILY PROTEIN"/>
    <property type="match status" value="1"/>
</dbReference>
<dbReference type="Proteomes" id="UP000192566">
    <property type="component" value="Unassembled WGS sequence"/>
</dbReference>
<reference evidence="1 2" key="1">
    <citation type="submission" date="2017-02" db="EMBL/GenBank/DDBJ databases">
        <title>The new phylogeny of genus Mycobacterium.</title>
        <authorList>
            <person name="Tortoli E."/>
            <person name="Trovato A."/>
            <person name="Cirillo D.M."/>
        </authorList>
    </citation>
    <scope>NUCLEOTIDE SEQUENCE [LARGE SCALE GENOMIC DNA]</scope>
    <source>
        <strain evidence="1 2">DSM 44471</strain>
    </source>
</reference>
<sequence length="252" mass="26916">MAHQSSKAPRLVQVTDTVHLARGQAVNWVLVADDTGVMLIDAGYPGDRDDVLASLRGLGYEAGDVRAILLTHAHIDHLGSAIWFAEEHGTPVYCHADEVPHAKREYLEQASVFDVALRIWRPRWAVWGVHVLRSGGLIRDGIPSARPLTAEVAAGLPGRPTPIATPGHTGGHCSYVVDGVLASGDALITGHPLLRHGGPQLLPAVFSHNQQDCLRSLDALALLDADVLLPGHGDVWRGPIREATQAALALAH</sequence>
<dbReference type="GO" id="GO:0016787">
    <property type="term" value="F:hydrolase activity"/>
    <property type="evidence" value="ECO:0007669"/>
    <property type="project" value="UniProtKB-KW"/>
</dbReference>
<accession>A0A1X0DMT7</accession>
<dbReference type="SMART" id="SM00849">
    <property type="entry name" value="Lactamase_B"/>
    <property type="match status" value="1"/>
</dbReference>
<dbReference type="STRING" id="53376.BST25_11790"/>
<evidence type="ECO:0000313" key="2">
    <source>
        <dbReference type="Proteomes" id="UP000192566"/>
    </source>
</evidence>
<comment type="caution">
    <text evidence="1">The sequence shown here is derived from an EMBL/GenBank/DDBJ whole genome shotgun (WGS) entry which is preliminary data.</text>
</comment>
<dbReference type="OrthoDB" id="2971563at2"/>
<keyword evidence="2" id="KW-1185">Reference proteome</keyword>